<evidence type="ECO:0000256" key="3">
    <source>
        <dbReference type="ARBA" id="ARBA00022723"/>
    </source>
</evidence>
<keyword evidence="6" id="KW-0411">Iron-sulfur</keyword>
<dbReference type="GO" id="GO:0051537">
    <property type="term" value="F:2 iron, 2 sulfur cluster binding"/>
    <property type="evidence" value="ECO:0007669"/>
    <property type="project" value="UniProtKB-KW"/>
</dbReference>
<keyword evidence="4" id="KW-0249">Electron transport</keyword>
<accession>A0A7Y6NPS6</accession>
<dbReference type="GO" id="GO:0046872">
    <property type="term" value="F:metal ion binding"/>
    <property type="evidence" value="ECO:0007669"/>
    <property type="project" value="UniProtKB-KW"/>
</dbReference>
<organism evidence="11 12">
    <name type="scientific">Piscinibacter koreensis</name>
    <dbReference type="NCBI Taxonomy" id="2742824"/>
    <lineage>
        <taxon>Bacteria</taxon>
        <taxon>Pseudomonadati</taxon>
        <taxon>Pseudomonadota</taxon>
        <taxon>Betaproteobacteria</taxon>
        <taxon>Burkholderiales</taxon>
        <taxon>Sphaerotilaceae</taxon>
        <taxon>Piscinibacter</taxon>
    </lineage>
</organism>
<dbReference type="PANTHER" id="PTHR37424">
    <property type="entry name" value="BACTERIOFERRITIN-ASSOCIATED FERREDOXIN"/>
    <property type="match status" value="1"/>
</dbReference>
<feature type="domain" description="BFD-like [2Fe-2S]-binding" evidence="10">
    <location>
        <begin position="2"/>
        <end position="43"/>
    </location>
</feature>
<evidence type="ECO:0000259" key="10">
    <source>
        <dbReference type="Pfam" id="PF04324"/>
    </source>
</evidence>
<keyword evidence="5" id="KW-0408">Iron</keyword>
<reference evidence="11 12" key="1">
    <citation type="submission" date="2020-06" db="EMBL/GenBank/DDBJ databases">
        <title>Schlegella sp. ID0723 isolated from air conditioner.</title>
        <authorList>
            <person name="Kim D.Y."/>
            <person name="Kim D.-U."/>
        </authorList>
    </citation>
    <scope>NUCLEOTIDE SEQUENCE [LARGE SCALE GENOMIC DNA]</scope>
    <source>
        <strain evidence="11 12">ID0723</strain>
    </source>
</reference>
<dbReference type="Gene3D" id="1.10.10.1100">
    <property type="entry name" value="BFD-like [2Fe-2S]-binding domain"/>
    <property type="match status" value="1"/>
</dbReference>
<keyword evidence="2" id="KW-0001">2Fe-2S</keyword>
<dbReference type="EMBL" id="JABWMJ010000006">
    <property type="protein sequence ID" value="NUZ06997.1"/>
    <property type="molecule type" value="Genomic_DNA"/>
</dbReference>
<name>A0A7Y6NPS6_9BURK</name>
<dbReference type="InterPro" id="IPR041854">
    <property type="entry name" value="BFD-like_2Fe2S-bd_dom_sf"/>
</dbReference>
<gene>
    <name evidence="11" type="ORF">HQN59_14625</name>
</gene>
<evidence type="ECO:0000256" key="2">
    <source>
        <dbReference type="ARBA" id="ARBA00022714"/>
    </source>
</evidence>
<comment type="caution">
    <text evidence="11">The sequence shown here is derived from an EMBL/GenBank/DDBJ whole genome shotgun (WGS) entry which is preliminary data.</text>
</comment>
<evidence type="ECO:0000256" key="8">
    <source>
        <dbReference type="ARBA" id="ARBA00046332"/>
    </source>
</evidence>
<evidence type="ECO:0000256" key="4">
    <source>
        <dbReference type="ARBA" id="ARBA00022982"/>
    </source>
</evidence>
<keyword evidence="12" id="KW-1185">Reference proteome</keyword>
<keyword evidence="1" id="KW-0813">Transport</keyword>
<evidence type="ECO:0000256" key="9">
    <source>
        <dbReference type="SAM" id="MobiDB-lite"/>
    </source>
</evidence>
<dbReference type="Proteomes" id="UP000529637">
    <property type="component" value="Unassembled WGS sequence"/>
</dbReference>
<protein>
    <recommendedName>
        <fullName evidence="7">Bacterioferritin-associated ferredoxin</fullName>
    </recommendedName>
</protein>
<dbReference type="RefSeq" id="WP_176069836.1">
    <property type="nucleotide sequence ID" value="NZ_JABWMJ010000006.1"/>
</dbReference>
<evidence type="ECO:0000256" key="1">
    <source>
        <dbReference type="ARBA" id="ARBA00022448"/>
    </source>
</evidence>
<evidence type="ECO:0000256" key="5">
    <source>
        <dbReference type="ARBA" id="ARBA00023004"/>
    </source>
</evidence>
<dbReference type="InterPro" id="IPR007419">
    <property type="entry name" value="BFD-like_2Fe2S-bd_dom"/>
</dbReference>
<dbReference type="AlphaFoldDB" id="A0A7Y6NPS6"/>
<evidence type="ECO:0000313" key="11">
    <source>
        <dbReference type="EMBL" id="NUZ06997.1"/>
    </source>
</evidence>
<evidence type="ECO:0000313" key="12">
    <source>
        <dbReference type="Proteomes" id="UP000529637"/>
    </source>
</evidence>
<evidence type="ECO:0000256" key="6">
    <source>
        <dbReference type="ARBA" id="ARBA00023014"/>
    </source>
</evidence>
<dbReference type="InterPro" id="IPR052371">
    <property type="entry name" value="BFD-associated_ferredoxin"/>
</dbReference>
<feature type="region of interest" description="Disordered" evidence="9">
    <location>
        <begin position="57"/>
        <end position="107"/>
    </location>
</feature>
<keyword evidence="3" id="KW-0479">Metal-binding</keyword>
<dbReference type="Pfam" id="PF04324">
    <property type="entry name" value="Fer2_BFD"/>
    <property type="match status" value="1"/>
</dbReference>
<dbReference type="PANTHER" id="PTHR37424:SF1">
    <property type="entry name" value="BACTERIOFERRITIN-ASSOCIATED FERREDOXIN"/>
    <property type="match status" value="1"/>
</dbReference>
<comment type="similarity">
    <text evidence="8">Belongs to the Bfd family.</text>
</comment>
<evidence type="ECO:0000256" key="7">
    <source>
        <dbReference type="ARBA" id="ARBA00039386"/>
    </source>
</evidence>
<proteinExistence type="inferred from homology"/>
<sequence length="107" mass="11549">MIVCLCHDVSHHDIARAVDEGCASFDELQDELRVATACGACHDCAHRVYHEAVCGPKQAAQRTGQPAPVARHEQRPRPPMRQLIRMPVSGAWNGAESRAGTPALDAA</sequence>